<dbReference type="InterPro" id="IPR018702">
    <property type="entry name" value="DUF2207"/>
</dbReference>
<evidence type="ECO:0000259" key="3">
    <source>
        <dbReference type="Pfam" id="PF09972"/>
    </source>
</evidence>
<keyword evidence="2" id="KW-0812">Transmembrane</keyword>
<evidence type="ECO:0000256" key="2">
    <source>
        <dbReference type="SAM" id="Phobius"/>
    </source>
</evidence>
<dbReference type="Proteomes" id="UP000294221">
    <property type="component" value="Unassembled WGS sequence"/>
</dbReference>
<evidence type="ECO:0000313" key="5">
    <source>
        <dbReference type="Proteomes" id="UP000294221"/>
    </source>
</evidence>
<dbReference type="Pfam" id="PF09972">
    <property type="entry name" value="DUF2207"/>
    <property type="match status" value="1"/>
</dbReference>
<comment type="caution">
    <text evidence="4">The sequence shown here is derived from an EMBL/GenBank/DDBJ whole genome shotgun (WGS) entry which is preliminary data.</text>
</comment>
<dbReference type="AlphaFoldDB" id="A0A4Q5A9W0"/>
<evidence type="ECO:0000256" key="1">
    <source>
        <dbReference type="SAM" id="MobiDB-lite"/>
    </source>
</evidence>
<keyword evidence="2" id="KW-1133">Transmembrane helix</keyword>
<dbReference type="RefSeq" id="WP_130012692.1">
    <property type="nucleotide sequence ID" value="NZ_RYUN01000006.1"/>
</dbReference>
<feature type="transmembrane region" description="Helical" evidence="2">
    <location>
        <begin position="124"/>
        <end position="145"/>
    </location>
</feature>
<proteinExistence type="predicted"/>
<feature type="domain" description="DUF2207" evidence="3">
    <location>
        <begin position="3"/>
        <end position="80"/>
    </location>
</feature>
<gene>
    <name evidence="4" type="ORF">PG2054B_0354</name>
</gene>
<keyword evidence="2" id="KW-0472">Membrane</keyword>
<accession>A0A4Q5A9W0</accession>
<sequence length="193" mass="21050">MSTAYDDVVALEWEPFSALNATPAARVTGTFTFPEGIGESNSWAWLHTGAASETTRGADGSLRFTVTDLPGGEYINVVVMTERRSDSAVARTQAGAMKRRILNQEQWEAQIADDDRRRRARGRIVMWSIPAALALILAVAALIGAQRACAQAHKGTEGFVYWREPPDMSPGLRAPRSSPMWCQASKGPWGTGR</sequence>
<dbReference type="EMBL" id="RYUN01000006">
    <property type="protein sequence ID" value="RYQ21872.1"/>
    <property type="molecule type" value="Genomic_DNA"/>
</dbReference>
<protein>
    <recommendedName>
        <fullName evidence="3">DUF2207 domain-containing protein</fullName>
    </recommendedName>
</protein>
<reference evidence="4 5" key="1">
    <citation type="submission" date="2018-12" db="EMBL/GenBank/DDBJ databases">
        <title>Unveiling genomic diversity among members of the Bifidobacterium pseudolongum species, a widely distributed gut commensal of the animal kingdom.</title>
        <authorList>
            <person name="Lugli G.A."/>
            <person name="Duranti S."/>
            <person name="Albert K."/>
            <person name="Mancabelli L."/>
            <person name="Napoli S."/>
            <person name="Viappiani A."/>
            <person name="Anzalone R."/>
            <person name="Longhi G."/>
            <person name="Milani C."/>
            <person name="Turroni F."/>
            <person name="Alessandri G."/>
            <person name="Sela D.A."/>
            <person name="Van Sinderen D."/>
            <person name="Ventura M."/>
        </authorList>
    </citation>
    <scope>NUCLEOTIDE SEQUENCE [LARGE SCALE GENOMIC DNA]</scope>
    <source>
        <strain evidence="4 5">2054B</strain>
    </source>
</reference>
<name>A0A4Q5A9W0_9BIFI</name>
<feature type="region of interest" description="Disordered" evidence="1">
    <location>
        <begin position="171"/>
        <end position="193"/>
    </location>
</feature>
<organism evidence="4 5">
    <name type="scientific">Bifidobacterium pseudolongum subsp. pseudolongum</name>
    <dbReference type="NCBI Taxonomy" id="31954"/>
    <lineage>
        <taxon>Bacteria</taxon>
        <taxon>Bacillati</taxon>
        <taxon>Actinomycetota</taxon>
        <taxon>Actinomycetes</taxon>
        <taxon>Bifidobacteriales</taxon>
        <taxon>Bifidobacteriaceae</taxon>
        <taxon>Bifidobacterium</taxon>
    </lineage>
</organism>
<evidence type="ECO:0000313" key="4">
    <source>
        <dbReference type="EMBL" id="RYQ21872.1"/>
    </source>
</evidence>